<feature type="transmembrane region" description="Helical" evidence="10">
    <location>
        <begin position="130"/>
        <end position="149"/>
    </location>
</feature>
<accession>A0AAX4JNR1</accession>
<evidence type="ECO:0000256" key="9">
    <source>
        <dbReference type="SAM" id="MobiDB-lite"/>
    </source>
</evidence>
<feature type="transmembrane region" description="Helical" evidence="10">
    <location>
        <begin position="242"/>
        <end position="262"/>
    </location>
</feature>
<keyword evidence="4 10" id="KW-0812">Transmembrane</keyword>
<evidence type="ECO:0000256" key="6">
    <source>
        <dbReference type="ARBA" id="ARBA00022927"/>
    </source>
</evidence>
<feature type="transmembrane region" description="Helical" evidence="10">
    <location>
        <begin position="553"/>
        <end position="573"/>
    </location>
</feature>
<dbReference type="Proteomes" id="UP001355207">
    <property type="component" value="Chromosome 2"/>
</dbReference>
<dbReference type="GO" id="GO:0035673">
    <property type="term" value="F:oligopeptide transmembrane transporter activity"/>
    <property type="evidence" value="ECO:0007669"/>
    <property type="project" value="InterPro"/>
</dbReference>
<keyword evidence="6" id="KW-0653">Protein transport</keyword>
<comment type="subcellular location">
    <subcellularLocation>
        <location evidence="1">Membrane</location>
        <topology evidence="1">Multi-pass membrane protein</topology>
    </subcellularLocation>
</comment>
<dbReference type="RefSeq" id="XP_066073765.1">
    <property type="nucleotide sequence ID" value="XM_066217668.1"/>
</dbReference>
<dbReference type="NCBIfam" id="TIGR00727">
    <property type="entry name" value="ISP4_OPT"/>
    <property type="match status" value="1"/>
</dbReference>
<evidence type="ECO:0000256" key="3">
    <source>
        <dbReference type="ARBA" id="ARBA00022448"/>
    </source>
</evidence>
<protein>
    <submittedName>
        <fullName evidence="11">OPT family small oligopeptide transporter</fullName>
    </submittedName>
</protein>
<keyword evidence="8 10" id="KW-0472">Membrane</keyword>
<feature type="transmembrane region" description="Helical" evidence="10">
    <location>
        <begin position="328"/>
        <end position="347"/>
    </location>
</feature>
<feature type="transmembrane region" description="Helical" evidence="10">
    <location>
        <begin position="367"/>
        <end position="389"/>
    </location>
</feature>
<dbReference type="GO" id="GO:0016020">
    <property type="term" value="C:membrane"/>
    <property type="evidence" value="ECO:0007669"/>
    <property type="project" value="UniProtKB-SubCell"/>
</dbReference>
<dbReference type="AlphaFoldDB" id="A0AAX4JNR1"/>
<dbReference type="InterPro" id="IPR004648">
    <property type="entry name" value="Oligpept_transpt"/>
</dbReference>
<evidence type="ECO:0000256" key="8">
    <source>
        <dbReference type="ARBA" id="ARBA00023136"/>
    </source>
</evidence>
<feature type="region of interest" description="Disordered" evidence="9">
    <location>
        <begin position="1"/>
        <end position="43"/>
    </location>
</feature>
<feature type="transmembrane region" description="Helical" evidence="10">
    <location>
        <begin position="667"/>
        <end position="685"/>
    </location>
</feature>
<feature type="transmembrane region" description="Helical" evidence="10">
    <location>
        <begin position="629"/>
        <end position="647"/>
    </location>
</feature>
<feature type="transmembrane region" description="Helical" evidence="10">
    <location>
        <begin position="809"/>
        <end position="833"/>
    </location>
</feature>
<dbReference type="Pfam" id="PF03169">
    <property type="entry name" value="OPT"/>
    <property type="match status" value="1"/>
</dbReference>
<organism evidence="11 12">
    <name type="scientific">Kwoniella dendrophila CBS 6074</name>
    <dbReference type="NCBI Taxonomy" id="1295534"/>
    <lineage>
        <taxon>Eukaryota</taxon>
        <taxon>Fungi</taxon>
        <taxon>Dikarya</taxon>
        <taxon>Basidiomycota</taxon>
        <taxon>Agaricomycotina</taxon>
        <taxon>Tremellomycetes</taxon>
        <taxon>Tremellales</taxon>
        <taxon>Cryptococcaceae</taxon>
        <taxon>Kwoniella</taxon>
    </lineage>
</organism>
<feature type="transmembrane region" description="Helical" evidence="10">
    <location>
        <begin position="729"/>
        <end position="749"/>
    </location>
</feature>
<dbReference type="PANTHER" id="PTHR22601">
    <property type="entry name" value="ISP4 LIKE PROTEIN"/>
    <property type="match status" value="1"/>
</dbReference>
<dbReference type="GO" id="GO:0015031">
    <property type="term" value="P:protein transport"/>
    <property type="evidence" value="ECO:0007669"/>
    <property type="project" value="UniProtKB-KW"/>
</dbReference>
<feature type="transmembrane region" description="Helical" evidence="10">
    <location>
        <begin position="579"/>
        <end position="599"/>
    </location>
</feature>
<name>A0AAX4JNR1_9TREE</name>
<evidence type="ECO:0000256" key="1">
    <source>
        <dbReference type="ARBA" id="ARBA00004141"/>
    </source>
</evidence>
<dbReference type="GeneID" id="91092556"/>
<gene>
    <name evidence="11" type="ORF">L201_001884</name>
</gene>
<dbReference type="NCBIfam" id="TIGR00728">
    <property type="entry name" value="OPT_sfam"/>
    <property type="match status" value="1"/>
</dbReference>
<evidence type="ECO:0000256" key="10">
    <source>
        <dbReference type="SAM" id="Phobius"/>
    </source>
</evidence>
<evidence type="ECO:0000256" key="4">
    <source>
        <dbReference type="ARBA" id="ARBA00022692"/>
    </source>
</evidence>
<evidence type="ECO:0000313" key="11">
    <source>
        <dbReference type="EMBL" id="WWC87002.1"/>
    </source>
</evidence>
<feature type="transmembrane region" description="Helical" evidence="10">
    <location>
        <begin position="401"/>
        <end position="423"/>
    </location>
</feature>
<keyword evidence="5" id="KW-0571">Peptide transport</keyword>
<comment type="similarity">
    <text evidence="2">Belongs to the oligopeptide OPT transporter family.</text>
</comment>
<sequence>MTNNSVITGQEEIDGHNNVNVDTTHHSQYDDESVRHQQQHQPPKLYDEEIQVEKDSHFPQDKHSNHGEMVEEVAIGEFSDYGRSNRIIQVPFGIGPNEESMTVGDTLHEVKAVAIETDDPEELCETVRSYVLGTIVATVGVALNVWFGARQPGIYISPFLAQLLSHPIGVGLSKLLPTKKFKVPFMKNKEWSLNSGPWTMKEHCIVVLMSTVCLPTATALDVIIAIRQPTYFNDFEMGNNKGFQILVVLSTQFLGLGFAGFARDFLVYPLEMTWPLNLAKISLFNALHRRKVNKDGLVVKSTIVDQTPNDNEDHDPPVNGWKISMFKFCLYATLGSFVWFFFTAFIFPALTYFNWPTWINPTNKKLAIIMGSVTGLGLNPLPTFDWIYISGAGLTPLITPWWATLSTFIGACIGYLIIVAVYFSNTWYSAYLVPNSNQAFDRSGAYYNVTAVLSPDRTLDVEAYRAYSPLYFGAGYNIVITAYFASYSAILTYALLNHWKDLKRGYRIGMKRMATVFSRKSKSNVNAENTVHHYPEYDIHYALMTRYKEVPQWWFLVIMLVSLVLGIIMCEAYDTTMPVWGIFVCIAMCAIFLIPTGIIQAISNMQMSLVILAEIIPGIAIPGRPYANMIFKLYGWVSLLMALLYILDQKLAHYLHLPPRATFRAQMWGCTISSFISIAVINWQFKAIPDLCVPGQKDLMTCPYYTTFYSSALLFGVVGPQRMYGSLGLYKYTLFGFLAGAVLVALAWAAKRRWPNKLTRNINVPVIIFGVMYFAPYNLSFVWAGVPLAWFFMSYVYKRFPAWWNKYCYVLSIGLTVGAAVAGVIQFFCITYPGGKMPIWWGNTVTYAGCDGLGCPLKDMPEKGYFGPGPGEYL</sequence>
<dbReference type="InterPro" id="IPR004813">
    <property type="entry name" value="OPT"/>
</dbReference>
<keyword evidence="7 10" id="KW-1133">Transmembrane helix</keyword>
<proteinExistence type="inferred from homology"/>
<dbReference type="EMBL" id="CP144099">
    <property type="protein sequence ID" value="WWC87002.1"/>
    <property type="molecule type" value="Genomic_DNA"/>
</dbReference>
<evidence type="ECO:0000256" key="5">
    <source>
        <dbReference type="ARBA" id="ARBA00022856"/>
    </source>
</evidence>
<evidence type="ECO:0000256" key="2">
    <source>
        <dbReference type="ARBA" id="ARBA00008807"/>
    </source>
</evidence>
<feature type="transmembrane region" description="Helical" evidence="10">
    <location>
        <begin position="474"/>
        <end position="496"/>
    </location>
</feature>
<evidence type="ECO:0000313" key="12">
    <source>
        <dbReference type="Proteomes" id="UP001355207"/>
    </source>
</evidence>
<keyword evidence="12" id="KW-1185">Reference proteome</keyword>
<evidence type="ECO:0000256" key="7">
    <source>
        <dbReference type="ARBA" id="ARBA00022989"/>
    </source>
</evidence>
<keyword evidence="3" id="KW-0813">Transport</keyword>
<feature type="compositionally biased region" description="Basic and acidic residues" evidence="9">
    <location>
        <begin position="23"/>
        <end position="35"/>
    </location>
</feature>
<reference evidence="11 12" key="1">
    <citation type="submission" date="2024-01" db="EMBL/GenBank/DDBJ databases">
        <title>Comparative genomics of Cryptococcus and Kwoniella reveals pathogenesis evolution and contrasting modes of karyotype evolution via chromosome fusion or intercentromeric recombination.</title>
        <authorList>
            <person name="Coelho M.A."/>
            <person name="David-Palma M."/>
            <person name="Shea T."/>
            <person name="Bowers K."/>
            <person name="McGinley-Smith S."/>
            <person name="Mohammad A.W."/>
            <person name="Gnirke A."/>
            <person name="Yurkov A.M."/>
            <person name="Nowrousian M."/>
            <person name="Sun S."/>
            <person name="Cuomo C.A."/>
            <person name="Heitman J."/>
        </authorList>
    </citation>
    <scope>NUCLEOTIDE SEQUENCE [LARGE SCALE GENOMIC DNA]</scope>
    <source>
        <strain evidence="11 12">CBS 6074</strain>
    </source>
</reference>
<feature type="transmembrane region" description="Helical" evidence="10">
    <location>
        <begin position="204"/>
        <end position="226"/>
    </location>
</feature>